<accession>A0ABN1C3V8</accession>
<evidence type="ECO:0000313" key="3">
    <source>
        <dbReference type="Proteomes" id="UP001501706"/>
    </source>
</evidence>
<dbReference type="PANTHER" id="PTHR33164:SF57">
    <property type="entry name" value="MARR-FAMILY TRANSCRIPTIONAL REGULATOR"/>
    <property type="match status" value="1"/>
</dbReference>
<dbReference type="InterPro" id="IPR039422">
    <property type="entry name" value="MarR/SlyA-like"/>
</dbReference>
<evidence type="ECO:0000259" key="1">
    <source>
        <dbReference type="PROSITE" id="PS50995"/>
    </source>
</evidence>
<dbReference type="Proteomes" id="UP001501706">
    <property type="component" value="Unassembled WGS sequence"/>
</dbReference>
<proteinExistence type="predicted"/>
<dbReference type="Pfam" id="PF01047">
    <property type="entry name" value="MarR"/>
    <property type="match status" value="1"/>
</dbReference>
<sequence>MPMTAPSRSSSRRRGTAPVDFDLTSLLGFVIFRLSSSLGGLAERDAQEVAGLTLPEYRCLVVLATRGDMGVTPLCQIMHIDKAWVSRTLAKLAQAGLVGSIPDPADARRTIFSVTPRGRQTGQALIARAMDRQARMLEGFDREEVERLLELLRRMQENADRAKGR</sequence>
<dbReference type="PROSITE" id="PS50995">
    <property type="entry name" value="HTH_MARR_2"/>
    <property type="match status" value="1"/>
</dbReference>
<protein>
    <recommendedName>
        <fullName evidence="1">HTH marR-type domain-containing protein</fullName>
    </recommendedName>
</protein>
<dbReference type="SMART" id="SM00347">
    <property type="entry name" value="HTH_MARR"/>
    <property type="match status" value="1"/>
</dbReference>
<dbReference type="EMBL" id="BAAAEN010000011">
    <property type="protein sequence ID" value="GAA0511292.1"/>
    <property type="molecule type" value="Genomic_DNA"/>
</dbReference>
<evidence type="ECO:0000313" key="2">
    <source>
        <dbReference type="EMBL" id="GAA0511292.1"/>
    </source>
</evidence>
<keyword evidence="3" id="KW-1185">Reference proteome</keyword>
<reference evidence="2 3" key="1">
    <citation type="journal article" date="2019" name="Int. J. Syst. Evol. Microbiol.">
        <title>The Global Catalogue of Microorganisms (GCM) 10K type strain sequencing project: providing services to taxonomists for standard genome sequencing and annotation.</title>
        <authorList>
            <consortium name="The Broad Institute Genomics Platform"/>
            <consortium name="The Broad Institute Genome Sequencing Center for Infectious Disease"/>
            <person name="Wu L."/>
            <person name="Ma J."/>
        </authorList>
    </citation>
    <scope>NUCLEOTIDE SEQUENCE [LARGE SCALE GENOMIC DNA]</scope>
    <source>
        <strain evidence="2 3">JCM 14330</strain>
    </source>
</reference>
<dbReference type="PANTHER" id="PTHR33164">
    <property type="entry name" value="TRANSCRIPTIONAL REGULATOR, MARR FAMILY"/>
    <property type="match status" value="1"/>
</dbReference>
<comment type="caution">
    <text evidence="2">The sequence shown here is derived from an EMBL/GenBank/DDBJ whole genome shotgun (WGS) entry which is preliminary data.</text>
</comment>
<dbReference type="InterPro" id="IPR036388">
    <property type="entry name" value="WH-like_DNA-bd_sf"/>
</dbReference>
<dbReference type="Gene3D" id="1.10.10.10">
    <property type="entry name" value="Winged helix-like DNA-binding domain superfamily/Winged helix DNA-binding domain"/>
    <property type="match status" value="1"/>
</dbReference>
<dbReference type="InterPro" id="IPR000835">
    <property type="entry name" value="HTH_MarR-typ"/>
</dbReference>
<feature type="domain" description="HTH marR-type" evidence="1">
    <location>
        <begin position="24"/>
        <end position="157"/>
    </location>
</feature>
<dbReference type="SUPFAM" id="SSF46785">
    <property type="entry name" value="Winged helix' DNA-binding domain"/>
    <property type="match status" value="1"/>
</dbReference>
<name>A0ABN1C3V8_9BURK</name>
<dbReference type="InterPro" id="IPR036390">
    <property type="entry name" value="WH_DNA-bd_sf"/>
</dbReference>
<gene>
    <name evidence="2" type="ORF">GCM10009097_30700</name>
</gene>
<organism evidence="2 3">
    <name type="scientific">Pigmentiphaga daeguensis</name>
    <dbReference type="NCBI Taxonomy" id="414049"/>
    <lineage>
        <taxon>Bacteria</taxon>
        <taxon>Pseudomonadati</taxon>
        <taxon>Pseudomonadota</taxon>
        <taxon>Betaproteobacteria</taxon>
        <taxon>Burkholderiales</taxon>
        <taxon>Alcaligenaceae</taxon>
        <taxon>Pigmentiphaga</taxon>
    </lineage>
</organism>